<dbReference type="CDD" id="cd01109">
    <property type="entry name" value="HTH_YyaN"/>
    <property type="match status" value="1"/>
</dbReference>
<dbReference type="Gene3D" id="1.10.1660.10">
    <property type="match status" value="1"/>
</dbReference>
<dbReference type="STRING" id="1847728.BTM29_07665"/>
<dbReference type="PANTHER" id="PTHR30204:SF98">
    <property type="entry name" value="HTH-TYPE TRANSCRIPTIONAL REGULATOR ADHR"/>
    <property type="match status" value="1"/>
</dbReference>
<dbReference type="SUPFAM" id="SSF46955">
    <property type="entry name" value="Putative DNA-binding domain"/>
    <property type="match status" value="1"/>
</dbReference>
<feature type="coiled-coil region" evidence="2">
    <location>
        <begin position="74"/>
        <end position="108"/>
    </location>
</feature>
<evidence type="ECO:0000313" key="4">
    <source>
        <dbReference type="EMBL" id="APX73365.1"/>
    </source>
</evidence>
<dbReference type="OrthoDB" id="9811174at2"/>
<dbReference type="Pfam" id="PF13411">
    <property type="entry name" value="MerR_1"/>
    <property type="match status" value="1"/>
</dbReference>
<evidence type="ECO:0000256" key="2">
    <source>
        <dbReference type="SAM" id="Coils"/>
    </source>
</evidence>
<dbReference type="EMBL" id="CP019323">
    <property type="protein sequence ID" value="APX73365.1"/>
    <property type="molecule type" value="Genomic_DNA"/>
</dbReference>
<dbReference type="InterPro" id="IPR047057">
    <property type="entry name" value="MerR_fam"/>
</dbReference>
<evidence type="ECO:0000259" key="3">
    <source>
        <dbReference type="PROSITE" id="PS50937"/>
    </source>
</evidence>
<dbReference type="PROSITE" id="PS50937">
    <property type="entry name" value="HTH_MERR_2"/>
    <property type="match status" value="1"/>
</dbReference>
<dbReference type="GO" id="GO:0003677">
    <property type="term" value="F:DNA binding"/>
    <property type="evidence" value="ECO:0007669"/>
    <property type="project" value="UniProtKB-KW"/>
</dbReference>
<sequence length="143" mass="16886">MNSKQVSEIMDLPVATLRYYEKIGVIPPIGRDKNGYRDYRPNDLNWIFLTKCLKQAGLSLKLLKEFADLNQKDEDTSEERKDILREQLDDLNDKLDEMNKTRDLLVHKIDTFDDHMVKFESGEMDEDHVEELWTMGEFQSSKK</sequence>
<gene>
    <name evidence="4" type="ORF">BTM29_07665</name>
</gene>
<organism evidence="4 5">
    <name type="scientific">Companilactobacillus allii</name>
    <dbReference type="NCBI Taxonomy" id="1847728"/>
    <lineage>
        <taxon>Bacteria</taxon>
        <taxon>Bacillati</taxon>
        <taxon>Bacillota</taxon>
        <taxon>Bacilli</taxon>
        <taxon>Lactobacillales</taxon>
        <taxon>Lactobacillaceae</taxon>
        <taxon>Companilactobacillus</taxon>
    </lineage>
</organism>
<dbReference type="GO" id="GO:0003700">
    <property type="term" value="F:DNA-binding transcription factor activity"/>
    <property type="evidence" value="ECO:0007669"/>
    <property type="project" value="InterPro"/>
</dbReference>
<name>A0A1P8Q691_9LACO</name>
<proteinExistence type="predicted"/>
<dbReference type="PANTHER" id="PTHR30204">
    <property type="entry name" value="REDOX-CYCLING DRUG-SENSING TRANSCRIPTIONAL ACTIVATOR SOXR"/>
    <property type="match status" value="1"/>
</dbReference>
<dbReference type="AlphaFoldDB" id="A0A1P8Q691"/>
<dbReference type="KEGG" id="lalw:BTM29_07665"/>
<dbReference type="SMART" id="SM00422">
    <property type="entry name" value="HTH_MERR"/>
    <property type="match status" value="1"/>
</dbReference>
<keyword evidence="5" id="KW-1185">Reference proteome</keyword>
<accession>A0A1P8Q691</accession>
<feature type="domain" description="HTH merR-type" evidence="3">
    <location>
        <begin position="1"/>
        <end position="69"/>
    </location>
</feature>
<evidence type="ECO:0000313" key="5">
    <source>
        <dbReference type="Proteomes" id="UP000187499"/>
    </source>
</evidence>
<dbReference type="Proteomes" id="UP000187499">
    <property type="component" value="Chromosome"/>
</dbReference>
<protein>
    <submittedName>
        <fullName evidence="4">MerR family transcriptional regulator</fullName>
    </submittedName>
</protein>
<dbReference type="InterPro" id="IPR009061">
    <property type="entry name" value="DNA-bd_dom_put_sf"/>
</dbReference>
<dbReference type="InterPro" id="IPR000551">
    <property type="entry name" value="MerR-type_HTH_dom"/>
</dbReference>
<keyword evidence="2" id="KW-0175">Coiled coil</keyword>
<evidence type="ECO:0000256" key="1">
    <source>
        <dbReference type="ARBA" id="ARBA00023125"/>
    </source>
</evidence>
<reference evidence="5" key="1">
    <citation type="submission" date="2016-12" db="EMBL/GenBank/DDBJ databases">
        <authorList>
            <person name="Jung M.Y."/>
            <person name="Lee S.H."/>
        </authorList>
    </citation>
    <scope>NUCLEOTIDE SEQUENCE [LARGE SCALE GENOMIC DNA]</scope>
    <source>
        <strain evidence="5">WiKim39</strain>
    </source>
</reference>
<keyword evidence="1" id="KW-0238">DNA-binding</keyword>